<dbReference type="InterPro" id="IPR014756">
    <property type="entry name" value="Ig_E-set"/>
</dbReference>
<evidence type="ECO:0000256" key="4">
    <source>
        <dbReference type="ARBA" id="ARBA00012268"/>
    </source>
</evidence>
<dbReference type="InterPro" id="IPR022567">
    <property type="entry name" value="DUF3459"/>
</dbReference>
<dbReference type="Pfam" id="PF00128">
    <property type="entry name" value="Alpha-amylase"/>
    <property type="match status" value="1"/>
</dbReference>
<evidence type="ECO:0000256" key="7">
    <source>
        <dbReference type="ARBA" id="ARBA00022801"/>
    </source>
</evidence>
<evidence type="ECO:0000256" key="9">
    <source>
        <dbReference type="ARBA" id="ARBA00023295"/>
    </source>
</evidence>
<evidence type="ECO:0000256" key="2">
    <source>
        <dbReference type="ARBA" id="ARBA00005199"/>
    </source>
</evidence>
<dbReference type="CDD" id="cd02853">
    <property type="entry name" value="E_set_MTHase_like_N"/>
    <property type="match status" value="1"/>
</dbReference>
<comment type="similarity">
    <text evidence="3 14">Belongs to the glycosyl hydrolase 13 family.</text>
</comment>
<keyword evidence="6" id="KW-0963">Cytoplasm</keyword>
<name>A0ABR9GCP9_9GAMM</name>
<evidence type="ECO:0000259" key="15">
    <source>
        <dbReference type="SMART" id="SM00642"/>
    </source>
</evidence>
<keyword evidence="9 14" id="KW-0326">Glycosidase</keyword>
<organism evidence="16 17">
    <name type="scientific">Dyella acidiphila</name>
    <dbReference type="NCBI Taxonomy" id="2775866"/>
    <lineage>
        <taxon>Bacteria</taxon>
        <taxon>Pseudomonadati</taxon>
        <taxon>Pseudomonadota</taxon>
        <taxon>Gammaproteobacteria</taxon>
        <taxon>Lysobacterales</taxon>
        <taxon>Rhodanobacteraceae</taxon>
        <taxon>Dyella</taxon>
    </lineage>
</organism>
<comment type="caution">
    <text evidence="16">The sequence shown here is derived from an EMBL/GenBank/DDBJ whole genome shotgun (WGS) entry which is preliminary data.</text>
</comment>
<keyword evidence="7 14" id="KW-0378">Hydrolase</keyword>
<comment type="pathway">
    <text evidence="2 14">Glycan biosynthesis; trehalose biosynthesis.</text>
</comment>
<dbReference type="InterPro" id="IPR013783">
    <property type="entry name" value="Ig-like_fold"/>
</dbReference>
<feature type="domain" description="Glycosyl hydrolase family 13 catalytic" evidence="15">
    <location>
        <begin position="92"/>
        <end position="433"/>
    </location>
</feature>
<evidence type="ECO:0000256" key="10">
    <source>
        <dbReference type="ARBA" id="ARBA00032057"/>
    </source>
</evidence>
<dbReference type="NCBIfam" id="TIGR02402">
    <property type="entry name" value="trehalose_TreZ"/>
    <property type="match status" value="1"/>
</dbReference>
<accession>A0ABR9GCP9</accession>
<dbReference type="Gene3D" id="2.60.40.10">
    <property type="entry name" value="Immunoglobulins"/>
    <property type="match status" value="1"/>
</dbReference>
<comment type="catalytic activity">
    <reaction evidence="12 14">
        <text>hydrolysis of (1-&gt;4)-alpha-D-glucosidic linkage in 4-alpha-D-[(1-&gt;4)-alpha-D-glucanosyl]n trehalose to yield trehalose and (1-&gt;4)-alpha-D-glucan.</text>
        <dbReference type="EC" id="3.2.1.141"/>
    </reaction>
</comment>
<keyword evidence="8" id="KW-0119">Carbohydrate metabolism</keyword>
<dbReference type="InterPro" id="IPR006047">
    <property type="entry name" value="GH13_cat_dom"/>
</dbReference>
<dbReference type="InterPro" id="IPR012768">
    <property type="entry name" value="Trehalose_TreZ"/>
</dbReference>
<reference evidence="16 17" key="1">
    <citation type="submission" date="2020-09" db="EMBL/GenBank/DDBJ databases">
        <title>Dyella sp. 7MK23 isolated from forest soil.</title>
        <authorList>
            <person name="Fu J."/>
        </authorList>
    </citation>
    <scope>NUCLEOTIDE SEQUENCE [LARGE SCALE GENOMIC DNA]</scope>
    <source>
        <strain evidence="16 17">7MK23</strain>
    </source>
</reference>
<protein>
    <recommendedName>
        <fullName evidence="5 13">Malto-oligosyltrehalose trehalohydrolase</fullName>
        <shortName evidence="14">MTHase</shortName>
        <ecNumber evidence="4 13">3.2.1.141</ecNumber>
    </recommendedName>
    <alternativeName>
        <fullName evidence="11 14">4-alpha-D-((1-&gt;4)-alpha-D-glucano)trehalose trehalohydrolase</fullName>
    </alternativeName>
    <alternativeName>
        <fullName evidence="10 14">Maltooligosyl trehalose trehalohydrolase</fullName>
    </alternativeName>
</protein>
<dbReference type="RefSeq" id="WP_192556656.1">
    <property type="nucleotide sequence ID" value="NZ_JACZZA010000010.1"/>
</dbReference>
<gene>
    <name evidence="16" type="primary">treZ</name>
    <name evidence="16" type="ORF">IGX34_15625</name>
</gene>
<dbReference type="Gene3D" id="1.10.10.760">
    <property type="entry name" value="E-set domains of sugar-utilizing enzymes"/>
    <property type="match status" value="1"/>
</dbReference>
<dbReference type="InterPro" id="IPR017853">
    <property type="entry name" value="GH"/>
</dbReference>
<dbReference type="Pfam" id="PF11941">
    <property type="entry name" value="DUF3459"/>
    <property type="match status" value="1"/>
</dbReference>
<dbReference type="Proteomes" id="UP000651010">
    <property type="component" value="Unassembled WGS sequence"/>
</dbReference>
<evidence type="ECO:0000313" key="16">
    <source>
        <dbReference type="EMBL" id="MBE1161812.1"/>
    </source>
</evidence>
<evidence type="ECO:0000313" key="17">
    <source>
        <dbReference type="Proteomes" id="UP000651010"/>
    </source>
</evidence>
<dbReference type="InterPro" id="IPR004193">
    <property type="entry name" value="Glyco_hydro_13_N"/>
</dbReference>
<keyword evidence="17" id="KW-1185">Reference proteome</keyword>
<dbReference type="EC" id="3.2.1.141" evidence="4 13"/>
<evidence type="ECO:0000256" key="14">
    <source>
        <dbReference type="PIRNR" id="PIRNR006337"/>
    </source>
</evidence>
<evidence type="ECO:0000256" key="5">
    <source>
        <dbReference type="ARBA" id="ARBA00015938"/>
    </source>
</evidence>
<dbReference type="Pfam" id="PF02922">
    <property type="entry name" value="CBM_48"/>
    <property type="match status" value="1"/>
</dbReference>
<dbReference type="PANTHER" id="PTHR43651:SF11">
    <property type="entry name" value="MALTO-OLIGOSYLTREHALOSE TREHALOHYDROLASE"/>
    <property type="match status" value="1"/>
</dbReference>
<dbReference type="CDD" id="cd11325">
    <property type="entry name" value="AmyAc_GTHase"/>
    <property type="match status" value="1"/>
</dbReference>
<dbReference type="PANTHER" id="PTHR43651">
    <property type="entry name" value="1,4-ALPHA-GLUCAN-BRANCHING ENZYME"/>
    <property type="match status" value="1"/>
</dbReference>
<dbReference type="Gene3D" id="3.20.20.80">
    <property type="entry name" value="Glycosidases"/>
    <property type="match status" value="1"/>
</dbReference>
<evidence type="ECO:0000256" key="12">
    <source>
        <dbReference type="ARBA" id="ARBA00034013"/>
    </source>
</evidence>
<dbReference type="SMART" id="SM00642">
    <property type="entry name" value="Aamy"/>
    <property type="match status" value="1"/>
</dbReference>
<evidence type="ECO:0000256" key="3">
    <source>
        <dbReference type="ARBA" id="ARBA00008061"/>
    </source>
</evidence>
<dbReference type="InterPro" id="IPR044901">
    <property type="entry name" value="Trehalose_TreZ_E-set_sf"/>
</dbReference>
<evidence type="ECO:0000256" key="6">
    <source>
        <dbReference type="ARBA" id="ARBA00022490"/>
    </source>
</evidence>
<evidence type="ECO:0000256" key="13">
    <source>
        <dbReference type="NCBIfam" id="TIGR02402"/>
    </source>
</evidence>
<dbReference type="PIRSF" id="PIRSF006337">
    <property type="entry name" value="Trehalose_TreZ"/>
    <property type="match status" value="1"/>
</dbReference>
<dbReference type="SUPFAM" id="SSF81296">
    <property type="entry name" value="E set domains"/>
    <property type="match status" value="1"/>
</dbReference>
<evidence type="ECO:0000256" key="8">
    <source>
        <dbReference type="ARBA" id="ARBA00023277"/>
    </source>
</evidence>
<dbReference type="EMBL" id="JACZZA010000010">
    <property type="protein sequence ID" value="MBE1161812.1"/>
    <property type="molecule type" value="Genomic_DNA"/>
</dbReference>
<sequence>MESAYGATLLGNGHVRFCLWAPDAKSVDLVVGNIAHPMLREDGGDFTLTLTAKPGTRYNYLINDQHRVPDPASRLQPAGVHCTSVVADPADYAWQQNDWQGLSWHTAVICEVHVGAMGGFDGVCKALPELAASGYNVIELMPIGSFEGERNWGYDGVLPYAPEASYGTPASLKAMIDEAHRLGMAVMLDVVYNHFGPVGNYLAYYASSFFRHDVHTPWGDAIDFRRPQVARYFIDNALMWLHEYRFDGLRLDAVHAIKPSSFLDELAAAVRASCATGREVFLVVENEDNRASLLRGDYDAQWNDDGHNALHVMLTHEHEGYYADFIDDPTAKVAGMLCEGFIFQGQPDRRGIRRGEPGHGLPPTSFVLFLQNHDQIGNRPLGERLASLVPEADLRAVQVLVALCPMIPLFFMGEEWGCQTPFYYFTDYQDELAEKVREGRSKEFAHFSGFTDPASRQRIPDPNAEDTFEASIPRVDNPALARIWKSWFSHLLYLRKTQLSSRMQQCHAMGCTVLAERALLARWRLADGCIWEIALNVSPRDVAWSRDPEAETIWSEPPDAIQHPDILPAHSVIVSASTARDRDHAFDA</sequence>
<dbReference type="SUPFAM" id="SSF51445">
    <property type="entry name" value="(Trans)glycosidases"/>
    <property type="match status" value="1"/>
</dbReference>
<evidence type="ECO:0000256" key="11">
    <source>
        <dbReference type="ARBA" id="ARBA00033284"/>
    </source>
</evidence>
<comment type="subcellular location">
    <subcellularLocation>
        <location evidence="1">Cytoplasm</location>
    </subcellularLocation>
</comment>
<evidence type="ECO:0000256" key="1">
    <source>
        <dbReference type="ARBA" id="ARBA00004496"/>
    </source>
</evidence>
<proteinExistence type="inferred from homology"/>